<feature type="transmembrane region" description="Helical" evidence="8">
    <location>
        <begin position="243"/>
        <end position="267"/>
    </location>
</feature>
<name>A0A0F9WC36_9MICR</name>
<organism evidence="11 12">
    <name type="scientific">Vairimorpha ceranae</name>
    <dbReference type="NCBI Taxonomy" id="40302"/>
    <lineage>
        <taxon>Eukaryota</taxon>
        <taxon>Fungi</taxon>
        <taxon>Fungi incertae sedis</taxon>
        <taxon>Microsporidia</taxon>
        <taxon>Nosematidae</taxon>
        <taxon>Vairimorpha</taxon>
    </lineage>
</organism>
<keyword evidence="12" id="KW-1185">Reference proteome</keyword>
<keyword evidence="3" id="KW-0547">Nucleotide-binding</keyword>
<keyword evidence="2 8" id="KW-0812">Transmembrane</keyword>
<dbReference type="PROSITE" id="PS00211">
    <property type="entry name" value="ABC_TRANSPORTER_1"/>
    <property type="match status" value="1"/>
</dbReference>
<feature type="transmembrane region" description="Helical" evidence="8">
    <location>
        <begin position="130"/>
        <end position="151"/>
    </location>
</feature>
<dbReference type="VEuPathDB" id="MicrosporidiaDB:AAJ76_3300026522"/>
<sequence>MNKNLRIFINFLEEYKAYKYFIFLIIVFIIGAAYIEVKIKFDEIELLKNIEHPSKYTEGVRILIFQALKIILYSTIVCLFPIISDYYLTKCYRICICYYIMKALNLNQAAFNSIGPSNIRSIVDRKVYQVVYGFHTLLFSFLYNILFSLWISFFTYKYFNSFVFFYSIFSILTVIFIAIPIGKIRSRVRTKYTEKYDKVIKGIYRIINNYDIIKATNNEEQEIDIFDGCLQYIKHYGIINATLYALGTFLSRIVVIIPNGVFFYFILLGSKKISIYTSAEFVLYNKLFCTLKSKLLAIKCDYVMLLQFYTDIINNDWDEIRCDIEDMAMYFEYQKAEIKEIEFKNIEQSVKIGDTDDMPVNVKKARDYDDFSVIKKTILETQVKDKNIFSDGTEKFSFTKHIKFQEFVLIVDDKILTNPSNFVIYKGEKVALVGKNGSGKSTFLNVFLRYRDYKGAVFIDNTEMKKIYKIDQRNNISFIPQIPGILCGKIIDILLYNNRIMSINDLEKLCKLYNMHFNDLERDVGENGKTLSGGEKQKIAFLRGVIKNGDIFLLDEPTANMDTQSELNLIDKLHNILYDKTVIAIIHNHTLLKQFDKIIGIVDKDVKVYKSYDEFIEESYLY</sequence>
<dbReference type="Gene3D" id="3.40.50.300">
    <property type="entry name" value="P-loop containing nucleotide triphosphate hydrolases"/>
    <property type="match status" value="1"/>
</dbReference>
<evidence type="ECO:0000313" key="11">
    <source>
        <dbReference type="EMBL" id="KKO75081.1"/>
    </source>
</evidence>
<evidence type="ECO:0000256" key="1">
    <source>
        <dbReference type="ARBA" id="ARBA00004141"/>
    </source>
</evidence>
<dbReference type="RefSeq" id="XP_024330823.1">
    <property type="nucleotide sequence ID" value="XM_024475205.1"/>
</dbReference>
<evidence type="ECO:0000256" key="7">
    <source>
        <dbReference type="ARBA" id="ARBA00024363"/>
    </source>
</evidence>
<feature type="domain" description="ABC transmembrane type-1" evidence="10">
    <location>
        <begin position="102"/>
        <end position="275"/>
    </location>
</feature>
<evidence type="ECO:0000256" key="8">
    <source>
        <dbReference type="SAM" id="Phobius"/>
    </source>
</evidence>
<evidence type="ECO:0000256" key="3">
    <source>
        <dbReference type="ARBA" id="ARBA00022741"/>
    </source>
</evidence>
<dbReference type="InterPro" id="IPR003593">
    <property type="entry name" value="AAA+_ATPase"/>
</dbReference>
<reference evidence="11 12" key="1">
    <citation type="journal article" date="2015" name="Environ. Microbiol.">
        <title>Genome analyses suggest the presence of polyploidy and recent human-driven expansions in eight global populations of the honeybee pathogen Nosema ceranae.</title>
        <authorList>
            <person name="Pelin A."/>
            <person name="Selman M."/>
            <person name="Aris-Brosou S."/>
            <person name="Farinelli L."/>
            <person name="Corradi N."/>
        </authorList>
    </citation>
    <scope>NUCLEOTIDE SEQUENCE [LARGE SCALE GENOMIC DNA]</scope>
    <source>
        <strain evidence="11 12">PA08 1199</strain>
    </source>
</reference>
<dbReference type="Gene3D" id="1.20.1560.10">
    <property type="entry name" value="ABC transporter type 1, transmembrane domain"/>
    <property type="match status" value="1"/>
</dbReference>
<evidence type="ECO:0000256" key="5">
    <source>
        <dbReference type="ARBA" id="ARBA00022989"/>
    </source>
</evidence>
<dbReference type="Pfam" id="PF00005">
    <property type="entry name" value="ABC_tran"/>
    <property type="match status" value="1"/>
</dbReference>
<dbReference type="PANTHER" id="PTHR24221">
    <property type="entry name" value="ATP-BINDING CASSETTE SUB-FAMILY B"/>
    <property type="match status" value="1"/>
</dbReference>
<dbReference type="OrthoDB" id="6500128at2759"/>
<dbReference type="GeneID" id="36320139"/>
<feature type="domain" description="ABC transporter" evidence="9">
    <location>
        <begin position="402"/>
        <end position="621"/>
    </location>
</feature>
<evidence type="ECO:0000259" key="10">
    <source>
        <dbReference type="PROSITE" id="PS50929"/>
    </source>
</evidence>
<dbReference type="GO" id="GO:0005524">
    <property type="term" value="F:ATP binding"/>
    <property type="evidence" value="ECO:0007669"/>
    <property type="project" value="UniProtKB-KW"/>
</dbReference>
<dbReference type="Pfam" id="PF00664">
    <property type="entry name" value="ABC_membrane"/>
    <property type="match status" value="1"/>
</dbReference>
<keyword evidence="6 8" id="KW-0472">Membrane</keyword>
<dbReference type="GO" id="GO:0016887">
    <property type="term" value="F:ATP hydrolysis activity"/>
    <property type="evidence" value="ECO:0007669"/>
    <property type="project" value="InterPro"/>
</dbReference>
<dbReference type="VEuPathDB" id="MicrosporidiaDB:NCER_100138"/>
<evidence type="ECO:0000259" key="9">
    <source>
        <dbReference type="PROSITE" id="PS50893"/>
    </source>
</evidence>
<comment type="subcellular location">
    <subcellularLocation>
        <location evidence="1">Membrane</location>
        <topology evidence="1">Multi-pass membrane protein</topology>
    </subcellularLocation>
</comment>
<proteinExistence type="inferred from homology"/>
<accession>A0A0F9WC36</accession>
<dbReference type="InterPro" id="IPR027417">
    <property type="entry name" value="P-loop_NTPase"/>
</dbReference>
<dbReference type="VEuPathDB" id="MicrosporidiaDB:G9O61_00g016350"/>
<keyword evidence="4" id="KW-0067">ATP-binding</keyword>
<dbReference type="PROSITE" id="PS50893">
    <property type="entry name" value="ABC_TRANSPORTER_2"/>
    <property type="match status" value="1"/>
</dbReference>
<comment type="similarity">
    <text evidence="7">Belongs to the ABC transporter superfamily. ABCB family. Heavy Metal importer (TC 3.A.1.210) subfamily.</text>
</comment>
<dbReference type="PROSITE" id="PS50929">
    <property type="entry name" value="ABC_TM1F"/>
    <property type="match status" value="1"/>
</dbReference>
<feature type="transmembrane region" description="Helical" evidence="8">
    <location>
        <begin position="59"/>
        <end position="83"/>
    </location>
</feature>
<feature type="transmembrane region" description="Helical" evidence="8">
    <location>
        <begin position="163"/>
        <end position="182"/>
    </location>
</feature>
<evidence type="ECO:0000256" key="2">
    <source>
        <dbReference type="ARBA" id="ARBA00022692"/>
    </source>
</evidence>
<gene>
    <name evidence="11" type="ORF">AAJ76_3300026522</name>
</gene>
<evidence type="ECO:0000313" key="12">
    <source>
        <dbReference type="Proteomes" id="UP000034350"/>
    </source>
</evidence>
<dbReference type="InterPro" id="IPR017871">
    <property type="entry name" value="ABC_transporter-like_CS"/>
</dbReference>
<dbReference type="PANTHER" id="PTHR24221:SF654">
    <property type="entry name" value="ATP-BINDING CASSETTE SUB-FAMILY B MEMBER 6"/>
    <property type="match status" value="1"/>
</dbReference>
<dbReference type="InterPro" id="IPR036640">
    <property type="entry name" value="ABC1_TM_sf"/>
</dbReference>
<dbReference type="Proteomes" id="UP000034350">
    <property type="component" value="Unassembled WGS sequence"/>
</dbReference>
<evidence type="ECO:0000256" key="4">
    <source>
        <dbReference type="ARBA" id="ARBA00022840"/>
    </source>
</evidence>
<dbReference type="InterPro" id="IPR039421">
    <property type="entry name" value="Type_1_exporter"/>
</dbReference>
<protein>
    <submittedName>
        <fullName evidence="11">Abc transporter</fullName>
    </submittedName>
</protein>
<dbReference type="SMART" id="SM00382">
    <property type="entry name" value="AAA"/>
    <property type="match status" value="1"/>
</dbReference>
<feature type="transmembrane region" description="Helical" evidence="8">
    <location>
        <begin position="20"/>
        <end position="39"/>
    </location>
</feature>
<dbReference type="GO" id="GO:0034040">
    <property type="term" value="F:ATPase-coupled lipid transmembrane transporter activity"/>
    <property type="evidence" value="ECO:0007669"/>
    <property type="project" value="TreeGrafter"/>
</dbReference>
<dbReference type="EMBL" id="JPQZ01000033">
    <property type="protein sequence ID" value="KKO75081.1"/>
    <property type="molecule type" value="Genomic_DNA"/>
</dbReference>
<comment type="caution">
    <text evidence="11">The sequence shown here is derived from an EMBL/GenBank/DDBJ whole genome shotgun (WGS) entry which is preliminary data.</text>
</comment>
<dbReference type="GO" id="GO:0140359">
    <property type="term" value="F:ABC-type transporter activity"/>
    <property type="evidence" value="ECO:0007669"/>
    <property type="project" value="InterPro"/>
</dbReference>
<evidence type="ECO:0000256" key="6">
    <source>
        <dbReference type="ARBA" id="ARBA00023136"/>
    </source>
</evidence>
<dbReference type="GO" id="GO:0016020">
    <property type="term" value="C:membrane"/>
    <property type="evidence" value="ECO:0007669"/>
    <property type="project" value="UniProtKB-SubCell"/>
</dbReference>
<dbReference type="InterPro" id="IPR003439">
    <property type="entry name" value="ABC_transporter-like_ATP-bd"/>
</dbReference>
<dbReference type="SUPFAM" id="SSF52540">
    <property type="entry name" value="P-loop containing nucleoside triphosphate hydrolases"/>
    <property type="match status" value="1"/>
</dbReference>
<dbReference type="InterPro" id="IPR011527">
    <property type="entry name" value="ABC1_TM_dom"/>
</dbReference>
<dbReference type="AlphaFoldDB" id="A0A0F9WC36"/>
<dbReference type="SUPFAM" id="SSF90123">
    <property type="entry name" value="ABC transporter transmembrane region"/>
    <property type="match status" value="1"/>
</dbReference>
<keyword evidence="5 8" id="KW-1133">Transmembrane helix</keyword>